<evidence type="ECO:0000313" key="7">
    <source>
        <dbReference type="Proteomes" id="UP000327013"/>
    </source>
</evidence>
<feature type="compositionally biased region" description="Polar residues" evidence="5">
    <location>
        <begin position="81"/>
        <end position="103"/>
    </location>
</feature>
<keyword evidence="3" id="KW-0418">Kinase</keyword>
<evidence type="ECO:0000256" key="4">
    <source>
        <dbReference type="ARBA" id="ARBA00022840"/>
    </source>
</evidence>
<evidence type="ECO:0000256" key="2">
    <source>
        <dbReference type="ARBA" id="ARBA00022741"/>
    </source>
</evidence>
<dbReference type="GO" id="GO:0016301">
    <property type="term" value="F:kinase activity"/>
    <property type="evidence" value="ECO:0007669"/>
    <property type="project" value="UniProtKB-KW"/>
</dbReference>
<dbReference type="InterPro" id="IPR052059">
    <property type="entry name" value="CR_Ser/Thr_kinase"/>
</dbReference>
<reference evidence="6 7" key="1">
    <citation type="submission" date="2019-06" db="EMBL/GenBank/DDBJ databases">
        <title>A chromosomal-level reference genome of Carpinus fangiana (Coryloideae, Betulaceae).</title>
        <authorList>
            <person name="Yang X."/>
            <person name="Wang Z."/>
            <person name="Zhang L."/>
            <person name="Hao G."/>
            <person name="Liu J."/>
            <person name="Yang Y."/>
        </authorList>
    </citation>
    <scope>NUCLEOTIDE SEQUENCE [LARGE SCALE GENOMIC DNA]</scope>
    <source>
        <strain evidence="6">Cfa_2016G</strain>
        <tissue evidence="6">Leaf</tissue>
    </source>
</reference>
<keyword evidence="4" id="KW-0067">ATP-binding</keyword>
<evidence type="ECO:0000256" key="1">
    <source>
        <dbReference type="ARBA" id="ARBA00022679"/>
    </source>
</evidence>
<proteinExistence type="predicted"/>
<evidence type="ECO:0000256" key="3">
    <source>
        <dbReference type="ARBA" id="ARBA00022777"/>
    </source>
</evidence>
<dbReference type="PANTHER" id="PTHR47973">
    <property type="entry name" value="CYSTEINE-RICH RECEPTOR-LIKE PROTEIN KINASE 3"/>
    <property type="match status" value="1"/>
</dbReference>
<accession>A0A5N6QAP1</accession>
<dbReference type="OrthoDB" id="1735613at2759"/>
<evidence type="ECO:0000256" key="5">
    <source>
        <dbReference type="SAM" id="MobiDB-lite"/>
    </source>
</evidence>
<evidence type="ECO:0000313" key="6">
    <source>
        <dbReference type="EMBL" id="KAE7996362.1"/>
    </source>
</evidence>
<gene>
    <name evidence="6" type="ORF">FH972_001093</name>
</gene>
<keyword evidence="2" id="KW-0547">Nucleotide-binding</keyword>
<feature type="compositionally biased region" description="Basic and acidic residues" evidence="5">
    <location>
        <begin position="107"/>
        <end position="116"/>
    </location>
</feature>
<sequence>MKLIDERLESEVNQMEAEIMVKVALLCTNASSSLRPTMSEVVSMLEGRMTIPDVIPEPSSYSEDLRFKAMRDLHRQRPEHSSSGSQIQNSTTVHTFDSSSTSGYDFGEIKPESRSC</sequence>
<feature type="region of interest" description="Disordered" evidence="5">
    <location>
        <begin position="72"/>
        <end position="116"/>
    </location>
</feature>
<name>A0A5N6QAP1_9ROSI</name>
<dbReference type="AlphaFoldDB" id="A0A5N6QAP1"/>
<dbReference type="EMBL" id="CM017321">
    <property type="protein sequence ID" value="KAE7996362.1"/>
    <property type="molecule type" value="Genomic_DNA"/>
</dbReference>
<dbReference type="Gene3D" id="1.10.510.10">
    <property type="entry name" value="Transferase(Phosphotransferase) domain 1"/>
    <property type="match status" value="1"/>
</dbReference>
<protein>
    <submittedName>
        <fullName evidence="6">Uncharacterized protein</fullName>
    </submittedName>
</protein>
<organism evidence="6 7">
    <name type="scientific">Carpinus fangiana</name>
    <dbReference type="NCBI Taxonomy" id="176857"/>
    <lineage>
        <taxon>Eukaryota</taxon>
        <taxon>Viridiplantae</taxon>
        <taxon>Streptophyta</taxon>
        <taxon>Embryophyta</taxon>
        <taxon>Tracheophyta</taxon>
        <taxon>Spermatophyta</taxon>
        <taxon>Magnoliopsida</taxon>
        <taxon>eudicotyledons</taxon>
        <taxon>Gunneridae</taxon>
        <taxon>Pentapetalae</taxon>
        <taxon>rosids</taxon>
        <taxon>fabids</taxon>
        <taxon>Fagales</taxon>
        <taxon>Betulaceae</taxon>
        <taxon>Carpinus</taxon>
    </lineage>
</organism>
<dbReference type="Proteomes" id="UP000327013">
    <property type="component" value="Chromosome 1"/>
</dbReference>
<keyword evidence="1" id="KW-0808">Transferase</keyword>
<keyword evidence="7" id="KW-1185">Reference proteome</keyword>
<dbReference type="GO" id="GO:0005524">
    <property type="term" value="F:ATP binding"/>
    <property type="evidence" value="ECO:0007669"/>
    <property type="project" value="UniProtKB-KW"/>
</dbReference>